<evidence type="ECO:0000256" key="1">
    <source>
        <dbReference type="ARBA" id="ARBA00022801"/>
    </source>
</evidence>
<dbReference type="Proteomes" id="UP000697710">
    <property type="component" value="Unassembled WGS sequence"/>
</dbReference>
<comment type="caution">
    <text evidence="2">The sequence shown here is derived from an EMBL/GenBank/DDBJ whole genome shotgun (WGS) entry which is preliminary data.</text>
</comment>
<accession>A0A956RP68</accession>
<dbReference type="SUPFAM" id="SSF56784">
    <property type="entry name" value="HAD-like"/>
    <property type="match status" value="1"/>
</dbReference>
<sequence length="232" mass="26186">MTKPIRGILFDLFHTLTAREGDWADLPMTSQVLGLDYPRWNDLLFHHSRWRLAGEETDPFVILKTLATQLDPTLSDERIREASEKRMERFRRGLITGIPARNVETLQELRRRGLRLALVSNADHGEVAGWSACPLAGLFDAEIFSCHVGMVKPEPEIYFEALKRIDLTADECLFVGDGGSNELVGARTVGLETVMVTGVIEELWPDVIPDRRPYADHEIRTIPELLALFPPA</sequence>
<evidence type="ECO:0000313" key="3">
    <source>
        <dbReference type="Proteomes" id="UP000697710"/>
    </source>
</evidence>
<organism evidence="2 3">
    <name type="scientific">Eiseniibacteriota bacterium</name>
    <dbReference type="NCBI Taxonomy" id="2212470"/>
    <lineage>
        <taxon>Bacteria</taxon>
        <taxon>Candidatus Eiseniibacteriota</taxon>
    </lineage>
</organism>
<reference evidence="2" key="1">
    <citation type="submission" date="2020-04" db="EMBL/GenBank/DDBJ databases">
        <authorList>
            <person name="Zhang T."/>
        </authorList>
    </citation>
    <scope>NUCLEOTIDE SEQUENCE</scope>
    <source>
        <strain evidence="2">HKST-UBA01</strain>
    </source>
</reference>
<dbReference type="PANTHER" id="PTHR43316:SF3">
    <property type="entry name" value="HALOACID DEHALOGENASE, TYPE II (AFU_ORTHOLOGUE AFUA_2G07750)-RELATED"/>
    <property type="match status" value="1"/>
</dbReference>
<proteinExistence type="predicted"/>
<dbReference type="Pfam" id="PF00702">
    <property type="entry name" value="Hydrolase"/>
    <property type="match status" value="1"/>
</dbReference>
<dbReference type="InterPro" id="IPR006439">
    <property type="entry name" value="HAD-SF_hydro_IA"/>
</dbReference>
<dbReference type="InterPro" id="IPR036412">
    <property type="entry name" value="HAD-like_sf"/>
</dbReference>
<dbReference type="Gene3D" id="3.40.50.1000">
    <property type="entry name" value="HAD superfamily/HAD-like"/>
    <property type="match status" value="1"/>
</dbReference>
<dbReference type="NCBIfam" id="TIGR01509">
    <property type="entry name" value="HAD-SF-IA-v3"/>
    <property type="match status" value="1"/>
</dbReference>
<reference evidence="2" key="2">
    <citation type="journal article" date="2021" name="Microbiome">
        <title>Successional dynamics and alternative stable states in a saline activated sludge microbial community over 9 years.</title>
        <authorList>
            <person name="Wang Y."/>
            <person name="Ye J."/>
            <person name="Ju F."/>
            <person name="Liu L."/>
            <person name="Boyd J.A."/>
            <person name="Deng Y."/>
            <person name="Parks D.H."/>
            <person name="Jiang X."/>
            <person name="Yin X."/>
            <person name="Woodcroft B.J."/>
            <person name="Tyson G.W."/>
            <person name="Hugenholtz P."/>
            <person name="Polz M.F."/>
            <person name="Zhang T."/>
        </authorList>
    </citation>
    <scope>NUCLEOTIDE SEQUENCE</scope>
    <source>
        <strain evidence="2">HKST-UBA01</strain>
    </source>
</reference>
<protein>
    <submittedName>
        <fullName evidence="2">HAD family hydrolase</fullName>
    </submittedName>
</protein>
<dbReference type="InterPro" id="IPR023214">
    <property type="entry name" value="HAD_sf"/>
</dbReference>
<dbReference type="SFLD" id="SFLDG01129">
    <property type="entry name" value="C1.5:_HAD__Beta-PGM__Phosphata"/>
    <property type="match status" value="1"/>
</dbReference>
<dbReference type="AlphaFoldDB" id="A0A956RP68"/>
<dbReference type="PRINTS" id="PR00413">
    <property type="entry name" value="HADHALOGNASE"/>
</dbReference>
<dbReference type="PANTHER" id="PTHR43316">
    <property type="entry name" value="HYDROLASE, HALOACID DELAHOGENASE-RELATED"/>
    <property type="match status" value="1"/>
</dbReference>
<dbReference type="NCBIfam" id="TIGR01549">
    <property type="entry name" value="HAD-SF-IA-v1"/>
    <property type="match status" value="1"/>
</dbReference>
<dbReference type="SFLD" id="SFLDS00003">
    <property type="entry name" value="Haloacid_Dehalogenase"/>
    <property type="match status" value="1"/>
</dbReference>
<evidence type="ECO:0000313" key="2">
    <source>
        <dbReference type="EMBL" id="MCA9727137.1"/>
    </source>
</evidence>
<dbReference type="EMBL" id="JAGQHR010000115">
    <property type="protein sequence ID" value="MCA9727137.1"/>
    <property type="molecule type" value="Genomic_DNA"/>
</dbReference>
<name>A0A956RP68_UNCEI</name>
<dbReference type="InterPro" id="IPR051540">
    <property type="entry name" value="S-2-haloacid_dehalogenase"/>
</dbReference>
<gene>
    <name evidence="2" type="ORF">KC729_05590</name>
</gene>
<keyword evidence="1 2" id="KW-0378">Hydrolase</keyword>
<dbReference type="GO" id="GO:0016787">
    <property type="term" value="F:hydrolase activity"/>
    <property type="evidence" value="ECO:0007669"/>
    <property type="project" value="UniProtKB-KW"/>
</dbReference>